<proteinExistence type="predicted"/>
<evidence type="ECO:0000259" key="6">
    <source>
        <dbReference type="PROSITE" id="PS51999"/>
    </source>
</evidence>
<evidence type="ECO:0000256" key="4">
    <source>
        <dbReference type="PROSITE-ProRule" id="PRU01343"/>
    </source>
</evidence>
<evidence type="ECO:0000256" key="1">
    <source>
        <dbReference type="ARBA" id="ARBA00022723"/>
    </source>
</evidence>
<dbReference type="EMBL" id="NKXS01000042">
    <property type="protein sequence ID" value="PIN26823.1"/>
    <property type="molecule type" value="Genomic_DNA"/>
</dbReference>
<evidence type="ECO:0000256" key="5">
    <source>
        <dbReference type="SAM" id="Coils"/>
    </source>
</evidence>
<dbReference type="PROSITE" id="PS51999">
    <property type="entry name" value="ZF_GRF"/>
    <property type="match status" value="1"/>
</dbReference>
<keyword evidence="5" id="KW-0175">Coiled coil</keyword>
<evidence type="ECO:0000256" key="2">
    <source>
        <dbReference type="ARBA" id="ARBA00022771"/>
    </source>
</evidence>
<feature type="coiled-coil region" evidence="5">
    <location>
        <begin position="63"/>
        <end position="90"/>
    </location>
</feature>
<dbReference type="AlphaFoldDB" id="A0A2G9IAP4"/>
<evidence type="ECO:0000313" key="8">
    <source>
        <dbReference type="Proteomes" id="UP000231279"/>
    </source>
</evidence>
<dbReference type="PANTHER" id="PTHR33248">
    <property type="entry name" value="ZINC ION-BINDING PROTEIN"/>
    <property type="match status" value="1"/>
</dbReference>
<dbReference type="OrthoDB" id="913116at2759"/>
<dbReference type="Proteomes" id="UP000231279">
    <property type="component" value="Unassembled WGS sequence"/>
</dbReference>
<reference evidence="8" key="1">
    <citation type="journal article" date="2018" name="Gigascience">
        <title>Genome assembly of the Pink Ipe (Handroanthus impetiginosus, Bignoniaceae), a highly valued, ecologically keystone Neotropical timber forest tree.</title>
        <authorList>
            <person name="Silva-Junior O.B."/>
            <person name="Grattapaglia D."/>
            <person name="Novaes E."/>
            <person name="Collevatti R.G."/>
        </authorList>
    </citation>
    <scope>NUCLEOTIDE SEQUENCE [LARGE SCALE GENOMIC DNA]</scope>
    <source>
        <strain evidence="8">cv. UFG-1</strain>
    </source>
</reference>
<protein>
    <submittedName>
        <fullName evidence="7">DNA topoisomerase</fullName>
        <ecNumber evidence="7">5.99.1.2</ecNumber>
    </submittedName>
</protein>
<dbReference type="InterPro" id="IPR010666">
    <property type="entry name" value="Znf_GRF"/>
</dbReference>
<keyword evidence="2 4" id="KW-0863">Zinc-finger</keyword>
<name>A0A2G9IAP4_9LAMI</name>
<dbReference type="Pfam" id="PF06839">
    <property type="entry name" value="Zn_ribbon_GRF"/>
    <property type="match status" value="1"/>
</dbReference>
<comment type="caution">
    <text evidence="7">The sequence shown here is derived from an EMBL/GenBank/DDBJ whole genome shotgun (WGS) entry which is preliminary data.</text>
</comment>
<evidence type="ECO:0000313" key="7">
    <source>
        <dbReference type="EMBL" id="PIN26823.1"/>
    </source>
</evidence>
<accession>A0A2G9IAP4</accession>
<evidence type="ECO:0000256" key="3">
    <source>
        <dbReference type="ARBA" id="ARBA00022833"/>
    </source>
</evidence>
<keyword evidence="1" id="KW-0479">Metal-binding</keyword>
<dbReference type="GO" id="GO:0008270">
    <property type="term" value="F:zinc ion binding"/>
    <property type="evidence" value="ECO:0007669"/>
    <property type="project" value="UniProtKB-KW"/>
</dbReference>
<organism evidence="7 8">
    <name type="scientific">Handroanthus impetiginosus</name>
    <dbReference type="NCBI Taxonomy" id="429701"/>
    <lineage>
        <taxon>Eukaryota</taxon>
        <taxon>Viridiplantae</taxon>
        <taxon>Streptophyta</taxon>
        <taxon>Embryophyta</taxon>
        <taxon>Tracheophyta</taxon>
        <taxon>Spermatophyta</taxon>
        <taxon>Magnoliopsida</taxon>
        <taxon>eudicotyledons</taxon>
        <taxon>Gunneridae</taxon>
        <taxon>Pentapetalae</taxon>
        <taxon>asterids</taxon>
        <taxon>lamiids</taxon>
        <taxon>Lamiales</taxon>
        <taxon>Bignoniaceae</taxon>
        <taxon>Crescentiina</taxon>
        <taxon>Tabebuia alliance</taxon>
        <taxon>Handroanthus</taxon>
    </lineage>
</organism>
<keyword evidence="8" id="KW-1185">Reference proteome</keyword>
<gene>
    <name evidence="7" type="ORF">CDL12_00410</name>
</gene>
<keyword evidence="7" id="KW-0413">Isomerase</keyword>
<keyword evidence="3" id="KW-0862">Zinc</keyword>
<sequence length="142" mass="16695">MQTHESTHLGDINCFCGNLARVRTSWTKENPGRRFLSCANRDGGCRFFEWEDSPLCARSRVIIPGLFRRLNALEKENARLARKMKYIKAVLCWKEPVFSFDKVELAPLFYILLRKKRLVLYFWFGACRCRNAVVHVAPYFEL</sequence>
<dbReference type="GO" id="GO:0016853">
    <property type="term" value="F:isomerase activity"/>
    <property type="evidence" value="ECO:0007669"/>
    <property type="project" value="UniProtKB-KW"/>
</dbReference>
<feature type="domain" description="GRF-type" evidence="6">
    <location>
        <begin position="14"/>
        <end position="54"/>
    </location>
</feature>
<dbReference type="EC" id="5.99.1.2" evidence="7"/>